<evidence type="ECO:0000256" key="9">
    <source>
        <dbReference type="SAM" id="SignalP"/>
    </source>
</evidence>
<feature type="signal peptide" evidence="9">
    <location>
        <begin position="1"/>
        <end position="25"/>
    </location>
</feature>
<dbReference type="Gene3D" id="2.115.10.20">
    <property type="entry name" value="Glycosyl hydrolase domain, family 43"/>
    <property type="match status" value="1"/>
</dbReference>
<dbReference type="PANTHER" id="PTHR43301:SF3">
    <property type="entry name" value="ARABINAN ENDO-1,5-ALPHA-L-ARABINOSIDASE A-RELATED"/>
    <property type="match status" value="1"/>
</dbReference>
<dbReference type="AlphaFoldDB" id="A0A2T4HLM1"/>
<evidence type="ECO:0000256" key="6">
    <source>
        <dbReference type="PIRSR" id="PIRSR026534-1"/>
    </source>
</evidence>
<keyword evidence="3 5" id="KW-0378">Hydrolase</keyword>
<comment type="similarity">
    <text evidence="2 5">Belongs to the glycosyl hydrolase 43 family.</text>
</comment>
<feature type="binding site" evidence="7">
    <location>
        <begin position="188"/>
        <end position="190"/>
    </location>
    <ligand>
        <name>substrate</name>
    </ligand>
</feature>
<dbReference type="InterPro" id="IPR050727">
    <property type="entry name" value="GH43_arabinanases"/>
</dbReference>
<dbReference type="PIRSF" id="PIRSF026534">
    <property type="entry name" value="Endo_alpha-L-arabinosidase"/>
    <property type="match status" value="1"/>
</dbReference>
<dbReference type="UniPathway" id="UPA00667"/>
<evidence type="ECO:0000256" key="7">
    <source>
        <dbReference type="PIRSR" id="PIRSR026534-2"/>
    </source>
</evidence>
<evidence type="ECO:0000256" key="3">
    <source>
        <dbReference type="ARBA" id="ARBA00022801"/>
    </source>
</evidence>
<feature type="site" description="Important for catalytic activity, responsible for pKa modulation of the active site Glu and correct orientation of both the proton donor and substrate" evidence="8">
    <location>
        <position position="171"/>
    </location>
</feature>
<evidence type="ECO:0000256" key="4">
    <source>
        <dbReference type="ARBA" id="ARBA00023295"/>
    </source>
</evidence>
<dbReference type="CDD" id="cd08998">
    <property type="entry name" value="GH43_Arb43a-like"/>
    <property type="match status" value="1"/>
</dbReference>
<organism evidence="10 11">
    <name type="scientific">Edaphosphingomonas fennica</name>
    <dbReference type="NCBI Taxonomy" id="114404"/>
    <lineage>
        <taxon>Bacteria</taxon>
        <taxon>Pseudomonadati</taxon>
        <taxon>Pseudomonadota</taxon>
        <taxon>Alphaproteobacteria</taxon>
        <taxon>Sphingomonadales</taxon>
        <taxon>Rhizorhabdaceae</taxon>
        <taxon>Edaphosphingomonas</taxon>
    </lineage>
</organism>
<dbReference type="EC" id="3.2.1.55" evidence="5"/>
<dbReference type="PANTHER" id="PTHR43301">
    <property type="entry name" value="ARABINAN ENDO-1,5-ALPHA-L-ARABINOSIDASE"/>
    <property type="match status" value="1"/>
</dbReference>
<dbReference type="InterPro" id="IPR023296">
    <property type="entry name" value="Glyco_hydro_beta-prop_sf"/>
</dbReference>
<evidence type="ECO:0000256" key="8">
    <source>
        <dbReference type="PIRSR" id="PIRSR026534-3"/>
    </source>
</evidence>
<feature type="site" description="Important for substrate recognition" evidence="8">
    <location>
        <position position="303"/>
    </location>
</feature>
<comment type="pathway">
    <text evidence="1 5">Glycan metabolism; L-arabinan degradation.</text>
</comment>
<dbReference type="Proteomes" id="UP000241206">
    <property type="component" value="Unassembled WGS sequence"/>
</dbReference>
<dbReference type="InterPro" id="IPR006710">
    <property type="entry name" value="Glyco_hydro_43"/>
</dbReference>
<dbReference type="SUPFAM" id="SSF75005">
    <property type="entry name" value="Arabinanase/levansucrase/invertase"/>
    <property type="match status" value="1"/>
</dbReference>
<proteinExistence type="inferred from homology"/>
<dbReference type="EMBL" id="PHHF01000081">
    <property type="protein sequence ID" value="PTD16690.1"/>
    <property type="molecule type" value="Genomic_DNA"/>
</dbReference>
<evidence type="ECO:0000256" key="2">
    <source>
        <dbReference type="ARBA" id="ARBA00009865"/>
    </source>
</evidence>
<sequence>MRKFATAALAAAGIAALALSGAAPAQQAEAEGGEATLNSRLTGDLVPTHDPVIIREGDTYHVFGTGNGGRYIETRTSRDLVHWTAGAPLFDTIPAWAKAAVPGTDGMWAPDISHVNGRYRLYYSVSTFGSNRSAIGLFTSPTLDPKAPGYGWRDEGLVVMSTPADDFNAIDPNFIIDREGRHWLSFGSFWSGIKLVELDPKTGKPLKPDAKPLSIARRPAPAGGPAPVEAPFIVDHGGYYWLILSYDYCCKGVNSTYYTVIGRSKAITGPYLGKDGSALMEGGGTIFLRADLREQQRFRGPGHAGWLHDADGRDYVVYHAYDRQNKGAPTLRIAPVRWGADGWPVAEY</sequence>
<feature type="binding site" evidence="7">
    <location>
        <position position="50"/>
    </location>
    <ligand>
        <name>substrate</name>
    </ligand>
</feature>
<gene>
    <name evidence="10" type="ORF">CV103_20620</name>
</gene>
<accession>A0A2T4HLM1</accession>
<dbReference type="InterPro" id="IPR016840">
    <property type="entry name" value="Glyco_hydro_43_endo_a_Ara-ase"/>
</dbReference>
<comment type="catalytic activity">
    <reaction evidence="5">
        <text>Hydrolysis of terminal non-reducing alpha-L-arabinofuranoside residues in alpha-L-arabinosides.</text>
        <dbReference type="EC" id="3.2.1.55"/>
    </reaction>
</comment>
<feature type="active site" description="Proton acceptor" evidence="6">
    <location>
        <position position="50"/>
    </location>
</feature>
<dbReference type="GO" id="GO:0046556">
    <property type="term" value="F:alpha-L-arabinofuranosidase activity"/>
    <property type="evidence" value="ECO:0007669"/>
    <property type="project" value="UniProtKB-EC"/>
</dbReference>
<keyword evidence="4 5" id="KW-0326">Glycosidase</keyword>
<dbReference type="RefSeq" id="WP_015458028.1">
    <property type="nucleotide sequence ID" value="NZ_PHHF01000081.1"/>
</dbReference>
<feature type="chain" id="PRO_5015743869" description="Extracellular exo-alpha-(1-&gt;5)-L-arabinofuranosidase" evidence="9">
    <location>
        <begin position="26"/>
        <end position="348"/>
    </location>
</feature>
<reference evidence="10 11" key="1">
    <citation type="submission" date="2017-11" db="EMBL/GenBank/DDBJ databases">
        <title>Sphingomonas oleivorans sp. nov., isolated from oil-contaminated soil.</title>
        <authorList>
            <person name="Wang L."/>
            <person name="Chen L."/>
        </authorList>
    </citation>
    <scope>NUCLEOTIDE SEQUENCE [LARGE SCALE GENOMIC DNA]</scope>
    <source>
        <strain evidence="10 11">K101</strain>
    </source>
</reference>
<keyword evidence="9" id="KW-0732">Signal</keyword>
<dbReference type="GO" id="GO:0046558">
    <property type="term" value="F:arabinan endo-1,5-alpha-L-arabinosidase activity"/>
    <property type="evidence" value="ECO:0007669"/>
    <property type="project" value="InterPro"/>
</dbReference>
<feature type="binding site" evidence="7">
    <location>
        <begin position="168"/>
        <end position="171"/>
    </location>
    <ligand>
        <name>substrate</name>
    </ligand>
</feature>
<keyword evidence="11" id="KW-1185">Reference proteome</keyword>
<protein>
    <recommendedName>
        <fullName evidence="5">Extracellular exo-alpha-(1-&gt;5)-L-arabinofuranosidase</fullName>
        <ecNumber evidence="5">3.2.1.55</ecNumber>
    </recommendedName>
</protein>
<feature type="binding site" evidence="7">
    <location>
        <position position="129"/>
    </location>
    <ligand>
        <name>substrate</name>
    </ligand>
</feature>
<name>A0A2T4HLM1_9SPHN</name>
<evidence type="ECO:0000256" key="5">
    <source>
        <dbReference type="PIRNR" id="PIRNR026534"/>
    </source>
</evidence>
<dbReference type="GO" id="GO:0031222">
    <property type="term" value="P:arabinan catabolic process"/>
    <property type="evidence" value="ECO:0007669"/>
    <property type="project" value="UniProtKB-UniPathway"/>
</dbReference>
<evidence type="ECO:0000313" key="11">
    <source>
        <dbReference type="Proteomes" id="UP000241206"/>
    </source>
</evidence>
<comment type="caution">
    <text evidence="10">The sequence shown here is derived from an EMBL/GenBank/DDBJ whole genome shotgun (WGS) entry which is preliminary data.</text>
</comment>
<feature type="active site" description="Proton donor" evidence="6">
    <location>
        <position position="229"/>
    </location>
</feature>
<evidence type="ECO:0000313" key="10">
    <source>
        <dbReference type="EMBL" id="PTD16690.1"/>
    </source>
</evidence>
<evidence type="ECO:0000256" key="1">
    <source>
        <dbReference type="ARBA" id="ARBA00004834"/>
    </source>
</evidence>
<dbReference type="Pfam" id="PF04616">
    <property type="entry name" value="Glyco_hydro_43"/>
    <property type="match status" value="1"/>
</dbReference>